<keyword evidence="9" id="KW-1185">Reference proteome</keyword>
<dbReference type="Proteomes" id="UP000655208">
    <property type="component" value="Unassembled WGS sequence"/>
</dbReference>
<evidence type="ECO:0000256" key="6">
    <source>
        <dbReference type="ARBA" id="ARBA00051911"/>
    </source>
</evidence>
<evidence type="ECO:0000313" key="9">
    <source>
        <dbReference type="Proteomes" id="UP000655208"/>
    </source>
</evidence>
<dbReference type="Gene3D" id="3.40.50.920">
    <property type="match status" value="1"/>
</dbReference>
<comment type="catalytic activity">
    <reaction evidence="6">
        <text>N(6)-[(R)-lipoyl]-L-lysyl-[protein] + 2-oxoglutarate + H(+) = N(6)-[(R)-S(8)-succinyldihydrolipoyl]-L-lysyl-[protein] + CO2</text>
        <dbReference type="Rhea" id="RHEA:12188"/>
        <dbReference type="Rhea" id="RHEA-COMP:10474"/>
        <dbReference type="Rhea" id="RHEA-COMP:20092"/>
        <dbReference type="ChEBI" id="CHEBI:15378"/>
        <dbReference type="ChEBI" id="CHEBI:16526"/>
        <dbReference type="ChEBI" id="CHEBI:16810"/>
        <dbReference type="ChEBI" id="CHEBI:83099"/>
        <dbReference type="ChEBI" id="CHEBI:83120"/>
        <dbReference type="EC" id="1.2.4.2"/>
    </reaction>
</comment>
<evidence type="ECO:0000256" key="4">
    <source>
        <dbReference type="ARBA" id="ARBA00023002"/>
    </source>
</evidence>
<dbReference type="GO" id="GO:0004149">
    <property type="term" value="F:dihydrolipoyllysine-residue succinyltransferase activity"/>
    <property type="evidence" value="ECO:0007669"/>
    <property type="project" value="UniProtKB-EC"/>
</dbReference>
<dbReference type="Pfam" id="PF00676">
    <property type="entry name" value="E1_dh"/>
    <property type="match status" value="1"/>
</dbReference>
<evidence type="ECO:0000256" key="3">
    <source>
        <dbReference type="ARBA" id="ARBA00022532"/>
    </source>
</evidence>
<evidence type="ECO:0000256" key="1">
    <source>
        <dbReference type="ARBA" id="ARBA00001964"/>
    </source>
</evidence>
<keyword evidence="3" id="KW-0816">Tricarboxylic acid cycle</keyword>
<dbReference type="InterPro" id="IPR029061">
    <property type="entry name" value="THDP-binding"/>
</dbReference>
<reference evidence="8" key="2">
    <citation type="submission" date="2020-09" db="EMBL/GenBank/DDBJ databases">
        <authorList>
            <person name="Sun Q."/>
            <person name="Zhou Y."/>
        </authorList>
    </citation>
    <scope>NUCLEOTIDE SEQUENCE</scope>
    <source>
        <strain evidence="8">CGMCC 4.7308</strain>
    </source>
</reference>
<name>A0A917WLQ1_9ACTN</name>
<keyword evidence="8" id="KW-0670">Pyruvate</keyword>
<comment type="caution">
    <text evidence="8">The sequence shown here is derived from an EMBL/GenBank/DDBJ whole genome shotgun (WGS) entry which is preliminary data.</text>
</comment>
<dbReference type="GO" id="GO:0000287">
    <property type="term" value="F:magnesium ion binding"/>
    <property type="evidence" value="ECO:0007669"/>
    <property type="project" value="UniProtKB-ARBA"/>
</dbReference>
<feature type="domain" description="Transketolase-like pyrimidine-binding" evidence="7">
    <location>
        <begin position="476"/>
        <end position="649"/>
    </location>
</feature>
<proteinExistence type="predicted"/>
<dbReference type="Gene3D" id="3.40.50.970">
    <property type="match status" value="2"/>
</dbReference>
<dbReference type="SUPFAM" id="SSF52518">
    <property type="entry name" value="Thiamin diphosphate-binding fold (THDP-binding)"/>
    <property type="match status" value="2"/>
</dbReference>
<organism evidence="8 9">
    <name type="scientific">Nakamurella endophytica</name>
    <dbReference type="NCBI Taxonomy" id="1748367"/>
    <lineage>
        <taxon>Bacteria</taxon>
        <taxon>Bacillati</taxon>
        <taxon>Actinomycetota</taxon>
        <taxon>Actinomycetes</taxon>
        <taxon>Nakamurellales</taxon>
        <taxon>Nakamurellaceae</taxon>
        <taxon>Nakamurella</taxon>
    </lineage>
</organism>
<evidence type="ECO:0000256" key="5">
    <source>
        <dbReference type="ARBA" id="ARBA00023052"/>
    </source>
</evidence>
<dbReference type="InterPro" id="IPR005475">
    <property type="entry name" value="Transketolase-like_Pyr-bd"/>
</dbReference>
<dbReference type="InterPro" id="IPR009014">
    <property type="entry name" value="Transketo_C/PFOR_II"/>
</dbReference>
<sequence length="823" mass="87239">MPRDLLVDPAVVRAGGRLVAPEIPVNAYARPLADEIERRGADRLVRVLRDMYLVRGFETMLDSVKRQGEWHGLRYTHAGPAHLSIGQEAAAVGQARGLLVDDHVFGSHRSHGEVIAKGLAAIDALDEPELDKIMTGYRDGAVLAPVAARLAARDQHERAEQFLLYGLLAEIFAKETGFNLGLGGSMHAFFVPFGIFPNNAIVGGSAPIATGAALHRRVAGLPGITVANIGDAATGCGPVWESFNFAAMGQLRTLWEPGHRGGLPVLFFVNNNFYGMGGQTAGETMGYDRVARVALGVDPRAMHAETVDGTNPLAVLDAVERARAVLEAGDGPVLLDCQTYRFTGHSPSDASSYRTPEEVQLWRDVDPLRCYAGELVDAGVLTPDEDRRLAEDADRRLAEVVELVVDATASARLDLAADPSAVERVMFSGRTTDLSVTAPGDLSAPLAENPRVRAIARKSRSGGGEAGAVLSGTKAVQFRDALFEALAAHAAADGRVILYGEENRDWGGAFGVYRGLTELLPYHRLFNAPISEAAIVGTAVGAAMAGSRPVVELMYSDFLGRAGDEVFNQLAKWQAMSGGQLAMPVVLRISVGSKYGAQHSQDWSAMAAHVPGLQVVYPATPYDAKGLLSSALSGSDPVVFLESQRLYDTVETLRPDGVPAGYYRIPIGAPHTVRAGTDLTVLSVGAVLGRVLEAAQVLQERFGLSAEVIDARSLVPLDLAPVVASVERTGRLVLVSDACTRGSFLQTVAADVTTVAFDSLDAPPVVVGAPNWITPPAELESAFFPGVPAILDAVSEHIVPLPGHVPHRRAGAGALLDRARRGV</sequence>
<dbReference type="EC" id="2.3.1.61" evidence="2"/>
<dbReference type="CDD" id="cd02000">
    <property type="entry name" value="TPP_E1_PDC_ADC_BCADC"/>
    <property type="match status" value="1"/>
</dbReference>
<dbReference type="PANTHER" id="PTHR43257">
    <property type="entry name" value="PYRUVATE DEHYDROGENASE E1 COMPONENT BETA SUBUNIT"/>
    <property type="match status" value="1"/>
</dbReference>
<dbReference type="SUPFAM" id="SSF52922">
    <property type="entry name" value="TK C-terminal domain-like"/>
    <property type="match status" value="1"/>
</dbReference>
<comment type="cofactor">
    <cofactor evidence="1">
        <name>thiamine diphosphate</name>
        <dbReference type="ChEBI" id="CHEBI:58937"/>
    </cofactor>
</comment>
<reference evidence="8" key="1">
    <citation type="journal article" date="2014" name="Int. J. Syst. Evol. Microbiol.">
        <title>Complete genome sequence of Corynebacterium casei LMG S-19264T (=DSM 44701T), isolated from a smear-ripened cheese.</title>
        <authorList>
            <consortium name="US DOE Joint Genome Institute (JGI-PGF)"/>
            <person name="Walter F."/>
            <person name="Albersmeier A."/>
            <person name="Kalinowski J."/>
            <person name="Ruckert C."/>
        </authorList>
    </citation>
    <scope>NUCLEOTIDE SEQUENCE</scope>
    <source>
        <strain evidence="8">CGMCC 4.7308</strain>
    </source>
</reference>
<dbReference type="Pfam" id="PF02779">
    <property type="entry name" value="Transket_pyr"/>
    <property type="match status" value="1"/>
</dbReference>
<evidence type="ECO:0000313" key="8">
    <source>
        <dbReference type="EMBL" id="GGM14850.1"/>
    </source>
</evidence>
<dbReference type="PANTHER" id="PTHR43257:SF2">
    <property type="entry name" value="PYRUVATE DEHYDROGENASE E1 COMPONENT SUBUNIT BETA"/>
    <property type="match status" value="1"/>
</dbReference>
<dbReference type="SMART" id="SM00861">
    <property type="entry name" value="Transket_pyr"/>
    <property type="match status" value="1"/>
</dbReference>
<dbReference type="EMBL" id="BMNA01000013">
    <property type="protein sequence ID" value="GGM14850.1"/>
    <property type="molecule type" value="Genomic_DNA"/>
</dbReference>
<keyword evidence="5" id="KW-0786">Thiamine pyrophosphate</keyword>
<dbReference type="GO" id="GO:0004591">
    <property type="term" value="F:oxoglutarate dehydrogenase (succinyl-transferring) activity"/>
    <property type="evidence" value="ECO:0007669"/>
    <property type="project" value="UniProtKB-EC"/>
</dbReference>
<keyword evidence="4" id="KW-0560">Oxidoreductase</keyword>
<dbReference type="RefSeq" id="WP_188944453.1">
    <property type="nucleotide sequence ID" value="NZ_BMNA01000013.1"/>
</dbReference>
<evidence type="ECO:0000256" key="2">
    <source>
        <dbReference type="ARBA" id="ARBA00012945"/>
    </source>
</evidence>
<gene>
    <name evidence="8" type="ORF">GCM10011594_38570</name>
</gene>
<dbReference type="InterPro" id="IPR033248">
    <property type="entry name" value="Transketolase_C"/>
</dbReference>
<dbReference type="AlphaFoldDB" id="A0A917WLQ1"/>
<dbReference type="Pfam" id="PF02780">
    <property type="entry name" value="Transketolase_C"/>
    <property type="match status" value="1"/>
</dbReference>
<accession>A0A917WLQ1</accession>
<dbReference type="GO" id="GO:0006099">
    <property type="term" value="P:tricarboxylic acid cycle"/>
    <property type="evidence" value="ECO:0007669"/>
    <property type="project" value="UniProtKB-KW"/>
</dbReference>
<dbReference type="InterPro" id="IPR001017">
    <property type="entry name" value="DH_E1"/>
</dbReference>
<protein>
    <recommendedName>
        <fullName evidence="2">dihydrolipoyllysine-residue succinyltransferase</fullName>
        <ecNumber evidence="2">2.3.1.61</ecNumber>
    </recommendedName>
</protein>
<evidence type="ECO:0000259" key="7">
    <source>
        <dbReference type="SMART" id="SM00861"/>
    </source>
</evidence>